<evidence type="ECO:0000313" key="4">
    <source>
        <dbReference type="Proteomes" id="UP000269019"/>
    </source>
</evidence>
<dbReference type="Proteomes" id="UP000269019">
    <property type="component" value="Chromosome"/>
</dbReference>
<keyword evidence="3" id="KW-0132">Cell division</keyword>
<sequence>MAALPGSRPRRQVPVAHRRVEAAPQRPKNGKTAQRQGFNGLHIAVLMVCLLVIVLMLNNPLQNYFEQRAEIQRLTAEKVRKIEQKEQWLADIERYKDEHYVQEQARLRLGVIAPGERAYRIIAPPVAAPPAGPVTPNGTPTDELGPWWQVMWDSIADPESAPVLPQEQADTAPDSETTGKQPGEQAGVPADQPPVEDLQDGLPAVTIPDPAEQSIDEPLPPEPLPAGDDQSPAAEG</sequence>
<name>A0A3G6J9N2_9CORY</name>
<evidence type="ECO:0000313" key="3">
    <source>
        <dbReference type="EMBL" id="AZA13150.1"/>
    </source>
</evidence>
<keyword evidence="2" id="KW-1133">Transmembrane helix</keyword>
<feature type="region of interest" description="Disordered" evidence="1">
    <location>
        <begin position="161"/>
        <end position="236"/>
    </location>
</feature>
<keyword evidence="2" id="KW-0472">Membrane</keyword>
<keyword evidence="4" id="KW-1185">Reference proteome</keyword>
<evidence type="ECO:0000256" key="1">
    <source>
        <dbReference type="SAM" id="MobiDB-lite"/>
    </source>
</evidence>
<dbReference type="KEGG" id="ccho:CCHOA_03700"/>
<evidence type="ECO:0000256" key="2">
    <source>
        <dbReference type="SAM" id="Phobius"/>
    </source>
</evidence>
<organism evidence="3 4">
    <name type="scientific">Corynebacterium choanae</name>
    <dbReference type="NCBI Taxonomy" id="1862358"/>
    <lineage>
        <taxon>Bacteria</taxon>
        <taxon>Bacillati</taxon>
        <taxon>Actinomycetota</taxon>
        <taxon>Actinomycetes</taxon>
        <taxon>Mycobacteriales</taxon>
        <taxon>Corynebacteriaceae</taxon>
        <taxon>Corynebacterium</taxon>
    </lineage>
</organism>
<feature type="transmembrane region" description="Helical" evidence="2">
    <location>
        <begin position="38"/>
        <end position="57"/>
    </location>
</feature>
<accession>A0A3G6J9N2</accession>
<dbReference type="AlphaFoldDB" id="A0A3G6J9N2"/>
<gene>
    <name evidence="3" type="primary">ftsB</name>
    <name evidence="3" type="ORF">CCHOA_03700</name>
</gene>
<reference evidence="3 4" key="1">
    <citation type="submission" date="2018-11" db="EMBL/GenBank/DDBJ databases">
        <authorList>
            <person name="Kleinhagauer T."/>
            <person name="Glaeser S.P."/>
            <person name="Spergser J."/>
            <person name="Ruckert C."/>
            <person name="Kaempfer P."/>
            <person name="Busse H.-J."/>
        </authorList>
    </citation>
    <scope>NUCLEOTIDE SEQUENCE [LARGE SCALE GENOMIC DNA]</scope>
    <source>
        <strain evidence="3 4">200CH</strain>
    </source>
</reference>
<dbReference type="OrthoDB" id="5187715at2"/>
<proteinExistence type="predicted"/>
<protein>
    <submittedName>
        <fullName evidence="3">Cell division protein FtsB</fullName>
    </submittedName>
</protein>
<keyword evidence="3" id="KW-0131">Cell cycle</keyword>
<dbReference type="RefSeq" id="WP_123926879.1">
    <property type="nucleotide sequence ID" value="NZ_CP033896.1"/>
</dbReference>
<dbReference type="InterPro" id="IPR007060">
    <property type="entry name" value="FtsL/DivIC"/>
</dbReference>
<dbReference type="Pfam" id="PF04977">
    <property type="entry name" value="DivIC"/>
    <property type="match status" value="1"/>
</dbReference>
<dbReference type="EMBL" id="CP033896">
    <property type="protein sequence ID" value="AZA13150.1"/>
    <property type="molecule type" value="Genomic_DNA"/>
</dbReference>
<dbReference type="GO" id="GO:0051301">
    <property type="term" value="P:cell division"/>
    <property type="evidence" value="ECO:0007669"/>
    <property type="project" value="UniProtKB-KW"/>
</dbReference>
<feature type="region of interest" description="Disordered" evidence="1">
    <location>
        <begin position="1"/>
        <end position="34"/>
    </location>
</feature>
<keyword evidence="2" id="KW-0812">Transmembrane</keyword>